<dbReference type="PANTHER" id="PTHR10357:SF214">
    <property type="entry name" value="GLUCOSYLGLYCERATE PHOSPHORYLASE"/>
    <property type="match status" value="1"/>
</dbReference>
<evidence type="ECO:0000259" key="4">
    <source>
        <dbReference type="SMART" id="SM00642"/>
    </source>
</evidence>
<dbReference type="CDD" id="cd11356">
    <property type="entry name" value="AmyAc_Sucrose_phosphorylase-like_1"/>
    <property type="match status" value="1"/>
</dbReference>
<organism evidence="5 6">
    <name type="scientific">Agarivorans albus MKT 106</name>
    <dbReference type="NCBI Taxonomy" id="1331007"/>
    <lineage>
        <taxon>Bacteria</taxon>
        <taxon>Pseudomonadati</taxon>
        <taxon>Pseudomonadota</taxon>
        <taxon>Gammaproteobacteria</taxon>
        <taxon>Alteromonadales</taxon>
        <taxon>Alteromonadaceae</taxon>
        <taxon>Agarivorans</taxon>
    </lineage>
</organism>
<sequence>MVGAFMEELELLLKQVYGTSLDPNLSQDIIQKIEQSKAGFPRYQAWSEQDVILITYGDSVLSNELMPIQSLHQFLREYLSGLVSSVHILPFFPFSSDDGFSVIDYYQVNYSLGDWTDVAKLNQDFELMFDLVMNHCSRQSLWFNDFVNGSGEGQDYFVESDPTLDYSAVTRPRTSPLIVDVYTRQGLKHVWATFSDDQIDLNFANPKVLLAFVDIFLFYLKHGARFIRLDAVAFVWKILGTNCIHLPQTHAIVKLLRWVMEQLDPNMVLITETNVPHQENISYFGEGDEAHMVYQFALPPLLLHALNRGNGHYLTAWARDLVALPKGCNYFNFVASHDGIGVRAVEQIIPKHEIADLAESVHNFGGFVSMKSNGDGTQNPYELNISLFDALQGTRTGSDQWQVERFLCSQKLLLSLQGIPGIYIHSLTATENDQSLVEQTGRTRSINRHRWDRQDFEKLLAQEHSSQALVFQRYRDLLALRKTIAAFHPEAAQRVYDCGDALFVLQRGDAPRTADDGAKRNGLLAVFNLTKYPQQVEHYAQLPQAYQAECEDLLSDEKVILAEYKLKPYQVLWLVPD</sequence>
<dbReference type="EMBL" id="BARX01000012">
    <property type="protein sequence ID" value="GAD02004.1"/>
    <property type="molecule type" value="Genomic_DNA"/>
</dbReference>
<evidence type="ECO:0000313" key="5">
    <source>
        <dbReference type="EMBL" id="GAD02004.1"/>
    </source>
</evidence>
<keyword evidence="1 5" id="KW-0328">Glycosyltransferase</keyword>
<comment type="caution">
    <text evidence="5">The sequence shown here is derived from an EMBL/GenBank/DDBJ whole genome shotgun (WGS) entry which is preliminary data.</text>
</comment>
<dbReference type="PIRSF" id="PIRSF003059">
    <property type="entry name" value="Sucrose_phosphorylase"/>
    <property type="match status" value="1"/>
</dbReference>
<feature type="domain" description="Glycosyl hydrolase family 13 catalytic" evidence="4">
    <location>
        <begin position="38"/>
        <end position="417"/>
    </location>
</feature>
<dbReference type="SUPFAM" id="SSF51445">
    <property type="entry name" value="(Trans)glycosidases"/>
    <property type="match status" value="1"/>
</dbReference>
<dbReference type="SMART" id="SM00642">
    <property type="entry name" value="Aamy"/>
    <property type="match status" value="1"/>
</dbReference>
<protein>
    <submittedName>
        <fullName evidence="5">Putative sucrose phosphorylase</fullName>
        <ecNumber evidence="5">2.4.1.7</ecNumber>
    </submittedName>
</protein>
<feature type="binding site" evidence="3">
    <location>
        <begin position="228"/>
        <end position="230"/>
    </location>
    <ligand>
        <name>substrate</name>
    </ligand>
</feature>
<dbReference type="InterPro" id="IPR045857">
    <property type="entry name" value="O16G_dom_2"/>
</dbReference>
<dbReference type="EC" id="2.4.1.7" evidence="5"/>
<dbReference type="InterPro" id="IPR033746">
    <property type="entry name" value="GGa_phosphorylase"/>
</dbReference>
<dbReference type="GO" id="GO:0005975">
    <property type="term" value="P:carbohydrate metabolic process"/>
    <property type="evidence" value="ECO:0007669"/>
    <property type="project" value="InterPro"/>
</dbReference>
<reference evidence="5" key="1">
    <citation type="journal article" date="2013" name="Genome Announc.">
        <title>Draft Genome Sequence of Agarivorans albus Strain MKT 106T, an Agarolytic Marine Bacterium.</title>
        <authorList>
            <person name="Yasuike M."/>
            <person name="Nakamura Y."/>
            <person name="Kai W."/>
            <person name="Fujiwara A."/>
            <person name="Fukui Y."/>
            <person name="Satomi M."/>
            <person name="Sano M."/>
        </authorList>
    </citation>
    <scope>NUCLEOTIDE SEQUENCE [LARGE SCALE GENOMIC DNA]</scope>
</reference>
<evidence type="ECO:0000256" key="3">
    <source>
        <dbReference type="PIRSR" id="PIRSR003059-2"/>
    </source>
</evidence>
<dbReference type="Gene3D" id="2.60.40.1180">
    <property type="entry name" value="Golgi alpha-mannosidase II"/>
    <property type="match status" value="1"/>
</dbReference>
<feature type="binding site" evidence="3">
    <location>
        <position position="444"/>
    </location>
    <ligand>
        <name>substrate</name>
    </ligand>
</feature>
<dbReference type="Pfam" id="PF00128">
    <property type="entry name" value="Alpha-amylase"/>
    <property type="match status" value="1"/>
</dbReference>
<feature type="binding site" evidence="3">
    <location>
        <position position="135"/>
    </location>
    <ligand>
        <name>substrate</name>
    </ligand>
</feature>
<dbReference type="OrthoDB" id="9805159at2"/>
<name>R9PKV0_AGAAL</name>
<proteinExistence type="predicted"/>
<evidence type="ECO:0000313" key="6">
    <source>
        <dbReference type="Proteomes" id="UP000014461"/>
    </source>
</evidence>
<dbReference type="InterPro" id="IPR013780">
    <property type="entry name" value="Glyco_hydro_b"/>
</dbReference>
<evidence type="ECO:0000256" key="1">
    <source>
        <dbReference type="ARBA" id="ARBA00022676"/>
    </source>
</evidence>
<gene>
    <name evidence="5" type="ORF">AALB_2084</name>
</gene>
<feature type="binding site" evidence="3">
    <location>
        <position position="97"/>
    </location>
    <ligand>
        <name>substrate</name>
    </ligand>
</feature>
<dbReference type="GO" id="GO:0009018">
    <property type="term" value="F:sucrose phosphorylase activity"/>
    <property type="evidence" value="ECO:0007669"/>
    <property type="project" value="UniProtKB-EC"/>
</dbReference>
<dbReference type="AlphaFoldDB" id="R9PKV0"/>
<dbReference type="InterPro" id="IPR006047">
    <property type="entry name" value="GH13_cat_dom"/>
</dbReference>
<dbReference type="Gene3D" id="3.90.400.10">
    <property type="entry name" value="Oligo-1,6-glucosidase, Domain 2"/>
    <property type="match status" value="1"/>
</dbReference>
<dbReference type="STRING" id="1331007.AALB_2084"/>
<dbReference type="InterPro" id="IPR017853">
    <property type="entry name" value="GH"/>
</dbReference>
<keyword evidence="6" id="KW-1185">Reference proteome</keyword>
<dbReference type="Gene3D" id="3.20.20.80">
    <property type="entry name" value="Glycosidases"/>
    <property type="match status" value="1"/>
</dbReference>
<evidence type="ECO:0000256" key="2">
    <source>
        <dbReference type="ARBA" id="ARBA00022679"/>
    </source>
</evidence>
<feature type="binding site" evidence="3">
    <location>
        <begin position="337"/>
        <end position="338"/>
    </location>
    <ligand>
        <name>substrate</name>
    </ligand>
</feature>
<dbReference type="PANTHER" id="PTHR10357">
    <property type="entry name" value="ALPHA-AMYLASE FAMILY MEMBER"/>
    <property type="match status" value="1"/>
</dbReference>
<keyword evidence="2 5" id="KW-0808">Transferase</keyword>
<accession>R9PKV0</accession>
<dbReference type="InterPro" id="IPR016377">
    <property type="entry name" value="Sucrose_GGa_phosphorylase-rel"/>
</dbReference>
<dbReference type="Proteomes" id="UP000014461">
    <property type="component" value="Unassembled WGS sequence"/>
</dbReference>